<gene>
    <name evidence="1" type="ORF">C8E87_1680</name>
</gene>
<keyword evidence="2" id="KW-1185">Reference proteome</keyword>
<sequence>MAELEARSALQKVRDLLQSYVMDAGGMQGVRAEFEHTAQATTRFLRQELDALESVLADELPPGTLLRLVEDDANWGLDDPSDAGAAAFLREVADILRSVIDSAR</sequence>
<evidence type="ECO:0000313" key="1">
    <source>
        <dbReference type="EMBL" id="TDO38038.1"/>
    </source>
</evidence>
<comment type="caution">
    <text evidence="1">The sequence shown here is derived from an EMBL/GenBank/DDBJ whole genome shotgun (WGS) entry which is preliminary data.</text>
</comment>
<evidence type="ECO:0008006" key="3">
    <source>
        <dbReference type="Google" id="ProtNLM"/>
    </source>
</evidence>
<dbReference type="OrthoDB" id="3298125at2"/>
<organism evidence="1 2">
    <name type="scientific">Paractinoplanes brasiliensis</name>
    <dbReference type="NCBI Taxonomy" id="52695"/>
    <lineage>
        <taxon>Bacteria</taxon>
        <taxon>Bacillati</taxon>
        <taxon>Actinomycetota</taxon>
        <taxon>Actinomycetes</taxon>
        <taxon>Micromonosporales</taxon>
        <taxon>Micromonosporaceae</taxon>
        <taxon>Paractinoplanes</taxon>
    </lineage>
</organism>
<accession>A0A4V3C7M2</accession>
<dbReference type="Proteomes" id="UP000294901">
    <property type="component" value="Unassembled WGS sequence"/>
</dbReference>
<dbReference type="AlphaFoldDB" id="A0A4V3C7M2"/>
<dbReference type="EMBL" id="SNWR01000001">
    <property type="protein sequence ID" value="TDO38038.1"/>
    <property type="molecule type" value="Genomic_DNA"/>
</dbReference>
<evidence type="ECO:0000313" key="2">
    <source>
        <dbReference type="Proteomes" id="UP000294901"/>
    </source>
</evidence>
<name>A0A4V3C7M2_9ACTN</name>
<reference evidence="1 2" key="1">
    <citation type="submission" date="2019-03" db="EMBL/GenBank/DDBJ databases">
        <title>Sequencing the genomes of 1000 actinobacteria strains.</title>
        <authorList>
            <person name="Klenk H.-P."/>
        </authorList>
    </citation>
    <scope>NUCLEOTIDE SEQUENCE [LARGE SCALE GENOMIC DNA]</scope>
    <source>
        <strain evidence="1 2">DSM 43805</strain>
    </source>
</reference>
<proteinExistence type="predicted"/>
<protein>
    <recommendedName>
        <fullName evidence="3">CdiI immunity protein domain-containing protein</fullName>
    </recommendedName>
</protein>